<reference evidence="1" key="1">
    <citation type="submission" date="2010-09" db="EMBL/GenBank/DDBJ databases">
        <title>Complete sequence of chromosome1 of Burkholderia sp. CCGE1003.</title>
        <authorList>
            <consortium name="US DOE Joint Genome Institute"/>
            <person name="Lucas S."/>
            <person name="Copeland A."/>
            <person name="Lapidus A."/>
            <person name="Cheng J.-F."/>
            <person name="Bruce D."/>
            <person name="Goodwin L."/>
            <person name="Pitluck S."/>
            <person name="Daligault H."/>
            <person name="Davenport K."/>
            <person name="Detter J.C."/>
            <person name="Han C."/>
            <person name="Tapia R."/>
            <person name="Land M."/>
            <person name="Hauser L."/>
            <person name="Jeffries C."/>
            <person name="Kyrpides N."/>
            <person name="Ivanova N."/>
            <person name="Ovchinnikova G."/>
            <person name="Martinez-Romero E."/>
            <person name="Rogel M.A."/>
            <person name="Auchtung J."/>
            <person name="Tiedje J.M."/>
            <person name="Woyke T."/>
        </authorList>
    </citation>
    <scope>NUCLEOTIDE SEQUENCE</scope>
    <source>
        <strain evidence="1">CCGE1003</strain>
    </source>
</reference>
<protein>
    <submittedName>
        <fullName evidence="1">Uncharacterized protein</fullName>
    </submittedName>
</protein>
<proteinExistence type="predicted"/>
<dbReference type="HOGENOM" id="CLU_1173698_0_0_4"/>
<evidence type="ECO:0000313" key="1">
    <source>
        <dbReference type="EMBL" id="ADN56038.1"/>
    </source>
</evidence>
<sequence length="240" mass="25942">MTVKNDFETLGFLADLPNDRNARKARFQERFDTCYQLSHDATRLAHFLVAQPMPKRHQQVAAALWLRCAGAGQGAVLLAERGMPAEAASLARSSLECLFWGAALLKNPDVLQLLSDNDRSSVKKTANGMLSLKTVQLSKEDVALLQERGAGADVASTSVFKAAELGDLLYLYQSAYRGLSRWGVHAGIATASFSVLDGRLAFAPTDIFIVQVLEAVEQGVGAEGLPRFAEFANGLARSKT</sequence>
<gene>
    <name evidence="1" type="ordered locus">BC1003_0029</name>
</gene>
<dbReference type="OrthoDB" id="9155183at2"/>
<dbReference type="EMBL" id="CP002217">
    <property type="protein sequence ID" value="ADN56038.1"/>
    <property type="molecule type" value="Genomic_DNA"/>
</dbReference>
<name>E1T3Z0_BURSG</name>
<dbReference type="AlphaFoldDB" id="E1T3Z0"/>
<dbReference type="KEGG" id="bgf:BC1003_0029"/>
<dbReference type="InterPro" id="IPR043733">
    <property type="entry name" value="DUF5677"/>
</dbReference>
<organism evidence="1">
    <name type="scientific">Burkholderia sp. (strain CCGE1003)</name>
    <dbReference type="NCBI Taxonomy" id="640512"/>
    <lineage>
        <taxon>Bacteria</taxon>
        <taxon>Pseudomonadati</taxon>
        <taxon>Pseudomonadota</taxon>
        <taxon>Betaproteobacteria</taxon>
        <taxon>Burkholderiales</taxon>
        <taxon>Burkholderiaceae</taxon>
        <taxon>Burkholderia</taxon>
    </lineage>
</organism>
<dbReference type="Pfam" id="PF18928">
    <property type="entry name" value="DUF5677"/>
    <property type="match status" value="1"/>
</dbReference>
<accession>E1T3Z0</accession>